<name>A0ACA9PHE0_9GLOM</name>
<comment type="caution">
    <text evidence="1">The sequence shown here is derived from an EMBL/GenBank/DDBJ whole genome shotgun (WGS) entry which is preliminary data.</text>
</comment>
<evidence type="ECO:0000313" key="2">
    <source>
        <dbReference type="Proteomes" id="UP000789920"/>
    </source>
</evidence>
<proteinExistence type="predicted"/>
<sequence length="57" mass="6637">MKSAKTKTLAEKEVKEVEVFIVNLFKNLEKKYNDLNEKNVADKEKLQLSIKPKSNIE</sequence>
<protein>
    <submittedName>
        <fullName evidence="1">685_t:CDS:1</fullName>
    </submittedName>
</protein>
<evidence type="ECO:0000313" key="1">
    <source>
        <dbReference type="EMBL" id="CAG8708940.1"/>
    </source>
</evidence>
<dbReference type="EMBL" id="CAJVQC010020567">
    <property type="protein sequence ID" value="CAG8708940.1"/>
    <property type="molecule type" value="Genomic_DNA"/>
</dbReference>
<organism evidence="1 2">
    <name type="scientific">Racocetra persica</name>
    <dbReference type="NCBI Taxonomy" id="160502"/>
    <lineage>
        <taxon>Eukaryota</taxon>
        <taxon>Fungi</taxon>
        <taxon>Fungi incertae sedis</taxon>
        <taxon>Mucoromycota</taxon>
        <taxon>Glomeromycotina</taxon>
        <taxon>Glomeromycetes</taxon>
        <taxon>Diversisporales</taxon>
        <taxon>Gigasporaceae</taxon>
        <taxon>Racocetra</taxon>
    </lineage>
</organism>
<accession>A0ACA9PHE0</accession>
<keyword evidence="2" id="KW-1185">Reference proteome</keyword>
<reference evidence="1" key="1">
    <citation type="submission" date="2021-06" db="EMBL/GenBank/DDBJ databases">
        <authorList>
            <person name="Kallberg Y."/>
            <person name="Tangrot J."/>
            <person name="Rosling A."/>
        </authorList>
    </citation>
    <scope>NUCLEOTIDE SEQUENCE</scope>
    <source>
        <strain evidence="1">MA461A</strain>
    </source>
</reference>
<feature type="non-terminal residue" evidence="1">
    <location>
        <position position="57"/>
    </location>
</feature>
<dbReference type="Proteomes" id="UP000789920">
    <property type="component" value="Unassembled WGS sequence"/>
</dbReference>
<gene>
    <name evidence="1" type="ORF">RPERSI_LOCUS10408</name>
</gene>